<evidence type="ECO:0000313" key="2">
    <source>
        <dbReference type="Proteomes" id="UP000233469"/>
    </source>
</evidence>
<reference evidence="1 2" key="2">
    <citation type="submission" date="2017-10" db="EMBL/GenBank/DDBJ databases">
        <title>Extensive intraspecific genome diversity in a model arbuscular mycorrhizal fungus.</title>
        <authorList>
            <person name="Chen E.C.H."/>
            <person name="Morin E."/>
            <person name="Baudet D."/>
            <person name="Noel J."/>
            <person name="Ndikumana S."/>
            <person name="Charron P."/>
            <person name="St-Onge C."/>
            <person name="Giorgi J."/>
            <person name="Grigoriev I.V."/>
            <person name="Roux C."/>
            <person name="Martin F.M."/>
            <person name="Corradi N."/>
        </authorList>
    </citation>
    <scope>NUCLEOTIDE SEQUENCE [LARGE SCALE GENOMIC DNA]</scope>
    <source>
        <strain evidence="1 2">C2</strain>
    </source>
</reference>
<organism evidence="1 2">
    <name type="scientific">Rhizophagus irregularis</name>
    <dbReference type="NCBI Taxonomy" id="588596"/>
    <lineage>
        <taxon>Eukaryota</taxon>
        <taxon>Fungi</taxon>
        <taxon>Fungi incertae sedis</taxon>
        <taxon>Mucoromycota</taxon>
        <taxon>Glomeromycotina</taxon>
        <taxon>Glomeromycetes</taxon>
        <taxon>Glomerales</taxon>
        <taxon>Glomeraceae</taxon>
        <taxon>Rhizophagus</taxon>
    </lineage>
</organism>
<gene>
    <name evidence="1" type="ORF">RhiirC2_784407</name>
</gene>
<proteinExistence type="predicted"/>
<dbReference type="AlphaFoldDB" id="A0A2N1MYL9"/>
<name>A0A2N1MYL9_9GLOM</name>
<dbReference type="VEuPathDB" id="FungiDB:RhiirA1_466009"/>
<reference evidence="1 2" key="1">
    <citation type="submission" date="2016-04" db="EMBL/GenBank/DDBJ databases">
        <title>Genome analyses suggest a sexual origin of heterokaryosis in a supposedly ancient asexual fungus.</title>
        <authorList>
            <person name="Ropars J."/>
            <person name="Sedzielewska K."/>
            <person name="Noel J."/>
            <person name="Charron P."/>
            <person name="Farinelli L."/>
            <person name="Marton T."/>
            <person name="Kruger M."/>
            <person name="Pelin A."/>
            <person name="Brachmann A."/>
            <person name="Corradi N."/>
        </authorList>
    </citation>
    <scope>NUCLEOTIDE SEQUENCE [LARGE SCALE GENOMIC DNA]</scope>
    <source>
        <strain evidence="1 2">C2</strain>
    </source>
</reference>
<accession>A0A2N1MYL9</accession>
<sequence length="151" mass="17999">MLAVALESTIGVKMIIDKKEWQLPKPVSNCPGYDMEYYRGQSPMQWGLQVKTTLQSLLSPKEYSIYHTFCLFAKYGKVEFDKSYHEYYHPKIHKNNLAICFRCWKPFQVNEIKPTKSYHHGWHRFIELIEAKDMMQGHWDQECSEYPSHDT</sequence>
<comment type="caution">
    <text evidence="1">The sequence shown here is derived from an EMBL/GenBank/DDBJ whole genome shotgun (WGS) entry which is preliminary data.</text>
</comment>
<dbReference type="EMBL" id="LLXL01001054">
    <property type="protein sequence ID" value="PKK66738.1"/>
    <property type="molecule type" value="Genomic_DNA"/>
</dbReference>
<dbReference type="Proteomes" id="UP000233469">
    <property type="component" value="Unassembled WGS sequence"/>
</dbReference>
<protein>
    <submittedName>
        <fullName evidence="1">Uncharacterized protein</fullName>
    </submittedName>
</protein>
<evidence type="ECO:0000313" key="1">
    <source>
        <dbReference type="EMBL" id="PKK66738.1"/>
    </source>
</evidence>
<dbReference type="VEuPathDB" id="FungiDB:RhiirFUN_020531"/>
<dbReference type="VEuPathDB" id="FungiDB:FUN_003887"/>